<dbReference type="InterPro" id="IPR051911">
    <property type="entry name" value="SDR_oxidoreductase"/>
</dbReference>
<evidence type="ECO:0000313" key="5">
    <source>
        <dbReference type="Proteomes" id="UP000664534"/>
    </source>
</evidence>
<dbReference type="GO" id="GO:0016491">
    <property type="term" value="F:oxidoreductase activity"/>
    <property type="evidence" value="ECO:0007669"/>
    <property type="project" value="UniProtKB-KW"/>
</dbReference>
<dbReference type="CDD" id="cd05374">
    <property type="entry name" value="17beta-HSD-like_SDR_c"/>
    <property type="match status" value="1"/>
</dbReference>
<dbReference type="InterPro" id="IPR002347">
    <property type="entry name" value="SDR_fam"/>
</dbReference>
<name>A0A8H3GD98_9LECA</name>
<keyword evidence="5" id="KW-1185">Reference proteome</keyword>
<evidence type="ECO:0000256" key="1">
    <source>
        <dbReference type="ARBA" id="ARBA00006484"/>
    </source>
</evidence>
<organism evidence="4 5">
    <name type="scientific">Imshaugia aleurites</name>
    <dbReference type="NCBI Taxonomy" id="172621"/>
    <lineage>
        <taxon>Eukaryota</taxon>
        <taxon>Fungi</taxon>
        <taxon>Dikarya</taxon>
        <taxon>Ascomycota</taxon>
        <taxon>Pezizomycotina</taxon>
        <taxon>Lecanoromycetes</taxon>
        <taxon>OSLEUM clade</taxon>
        <taxon>Lecanoromycetidae</taxon>
        <taxon>Lecanorales</taxon>
        <taxon>Lecanorineae</taxon>
        <taxon>Parmeliaceae</taxon>
        <taxon>Imshaugia</taxon>
    </lineage>
</organism>
<evidence type="ECO:0000256" key="2">
    <source>
        <dbReference type="ARBA" id="ARBA00023002"/>
    </source>
</evidence>
<dbReference type="EMBL" id="CAJPDT010000106">
    <property type="protein sequence ID" value="CAF9938181.1"/>
    <property type="molecule type" value="Genomic_DNA"/>
</dbReference>
<sequence length="293" mass="32118">MPQLTWLVTGTSSGLGEQLVHSILACGDRVIATARRADERLGHLEKAGAAIMELDVTAPPSKLQVIIEQAVLARGGIDVLVNNAGYIEASMVEELDKDRLRRAFETNLFGPLNLTRLLLPHFREKRKGVILFMSSIGAYMGAPGAGAYSATKGALERDTLMPSTLLGMVDCLREEVSPFGIQCCLVTPGFYRTNIFTPTNMKTGPQLIADYDKLNTEYQAGFADLNMGDPRKATDRIVDMVRSERKAAGRAIPARFPLGADAVTIIRDDCTKKLSLCDEWEDFTSDTRFDAEK</sequence>
<dbReference type="PANTHER" id="PTHR43976:SF16">
    <property type="entry name" value="SHORT-CHAIN DEHYDROGENASE_REDUCTASE FAMILY PROTEIN"/>
    <property type="match status" value="1"/>
</dbReference>
<comment type="caution">
    <text evidence="4">The sequence shown here is derived from an EMBL/GenBank/DDBJ whole genome shotgun (WGS) entry which is preliminary data.</text>
</comment>
<reference evidence="4" key="1">
    <citation type="submission" date="2021-03" db="EMBL/GenBank/DDBJ databases">
        <authorList>
            <person name="Tagirdzhanova G."/>
        </authorList>
    </citation>
    <scope>NUCLEOTIDE SEQUENCE</scope>
</reference>
<gene>
    <name evidence="4" type="ORF">IMSHALPRED_000697</name>
</gene>
<dbReference type="PANTHER" id="PTHR43976">
    <property type="entry name" value="SHORT CHAIN DEHYDROGENASE"/>
    <property type="match status" value="1"/>
</dbReference>
<comment type="similarity">
    <text evidence="1 3">Belongs to the short-chain dehydrogenases/reductases (SDR) family.</text>
</comment>
<evidence type="ECO:0000256" key="3">
    <source>
        <dbReference type="RuleBase" id="RU000363"/>
    </source>
</evidence>
<protein>
    <submittedName>
        <fullName evidence="4">Uncharacterized protein</fullName>
    </submittedName>
</protein>
<accession>A0A8H3GD98</accession>
<dbReference type="OrthoDB" id="1274115at2759"/>
<keyword evidence="2" id="KW-0560">Oxidoreductase</keyword>
<dbReference type="AlphaFoldDB" id="A0A8H3GD98"/>
<dbReference type="Proteomes" id="UP000664534">
    <property type="component" value="Unassembled WGS sequence"/>
</dbReference>
<dbReference type="SUPFAM" id="SSF51735">
    <property type="entry name" value="NAD(P)-binding Rossmann-fold domains"/>
    <property type="match status" value="1"/>
</dbReference>
<dbReference type="Pfam" id="PF00106">
    <property type="entry name" value="adh_short"/>
    <property type="match status" value="1"/>
</dbReference>
<dbReference type="PRINTS" id="PR00080">
    <property type="entry name" value="SDRFAMILY"/>
</dbReference>
<dbReference type="PRINTS" id="PR00081">
    <property type="entry name" value="GDHRDH"/>
</dbReference>
<evidence type="ECO:0000313" key="4">
    <source>
        <dbReference type="EMBL" id="CAF9938181.1"/>
    </source>
</evidence>
<dbReference type="Gene3D" id="3.40.50.720">
    <property type="entry name" value="NAD(P)-binding Rossmann-like Domain"/>
    <property type="match status" value="1"/>
</dbReference>
<dbReference type="InterPro" id="IPR036291">
    <property type="entry name" value="NAD(P)-bd_dom_sf"/>
</dbReference>
<proteinExistence type="inferred from homology"/>